<evidence type="ECO:0000256" key="1">
    <source>
        <dbReference type="ARBA" id="ARBA00004141"/>
    </source>
</evidence>
<feature type="transmembrane region" description="Helical" evidence="6">
    <location>
        <begin position="208"/>
        <end position="228"/>
    </location>
</feature>
<dbReference type="PANTHER" id="PTHR23502:SF60">
    <property type="entry name" value="MAJOR FACILITATOR SUPERFAMILY (MFS) PROFILE DOMAIN-CONTAINING PROTEIN-RELATED"/>
    <property type="match status" value="1"/>
</dbReference>
<feature type="transmembrane region" description="Helical" evidence="6">
    <location>
        <begin position="367"/>
        <end position="386"/>
    </location>
</feature>
<organism evidence="8 9">
    <name type="scientific">Coniochaeta hoffmannii</name>
    <dbReference type="NCBI Taxonomy" id="91930"/>
    <lineage>
        <taxon>Eukaryota</taxon>
        <taxon>Fungi</taxon>
        <taxon>Dikarya</taxon>
        <taxon>Ascomycota</taxon>
        <taxon>Pezizomycotina</taxon>
        <taxon>Sordariomycetes</taxon>
        <taxon>Sordariomycetidae</taxon>
        <taxon>Coniochaetales</taxon>
        <taxon>Coniochaetaceae</taxon>
        <taxon>Coniochaeta</taxon>
    </lineage>
</organism>
<feature type="domain" description="Major facilitator superfamily (MFS) profile" evidence="7">
    <location>
        <begin position="54"/>
        <end position="486"/>
    </location>
</feature>
<comment type="subcellular location">
    <subcellularLocation>
        <location evidence="1">Membrane</location>
        <topology evidence="1">Multi-pass membrane protein</topology>
    </subcellularLocation>
</comment>
<name>A0AA38RLV2_9PEZI</name>
<dbReference type="Proteomes" id="UP001174691">
    <property type="component" value="Unassembled WGS sequence"/>
</dbReference>
<feature type="transmembrane region" description="Helical" evidence="6">
    <location>
        <begin position="280"/>
        <end position="305"/>
    </location>
</feature>
<reference evidence="8" key="1">
    <citation type="submission" date="2022-07" db="EMBL/GenBank/DDBJ databases">
        <title>Fungi with potential for degradation of polypropylene.</title>
        <authorList>
            <person name="Gostincar C."/>
        </authorList>
    </citation>
    <scope>NUCLEOTIDE SEQUENCE</scope>
    <source>
        <strain evidence="8">EXF-13287</strain>
    </source>
</reference>
<gene>
    <name evidence="8" type="ORF">NKR19_g8492</name>
</gene>
<dbReference type="Pfam" id="PF07690">
    <property type="entry name" value="MFS_1"/>
    <property type="match status" value="1"/>
</dbReference>
<feature type="transmembrane region" description="Helical" evidence="6">
    <location>
        <begin position="179"/>
        <end position="202"/>
    </location>
</feature>
<dbReference type="GO" id="GO:0016020">
    <property type="term" value="C:membrane"/>
    <property type="evidence" value="ECO:0007669"/>
    <property type="project" value="UniProtKB-SubCell"/>
</dbReference>
<feature type="transmembrane region" description="Helical" evidence="6">
    <location>
        <begin position="119"/>
        <end position="139"/>
    </location>
</feature>
<dbReference type="Gene3D" id="1.20.1250.20">
    <property type="entry name" value="MFS general substrate transporter like domains"/>
    <property type="match status" value="1"/>
</dbReference>
<dbReference type="CDD" id="cd17323">
    <property type="entry name" value="MFS_Tpo1_MDR_like"/>
    <property type="match status" value="1"/>
</dbReference>
<feature type="compositionally biased region" description="Basic and acidic residues" evidence="5">
    <location>
        <begin position="1"/>
        <end position="24"/>
    </location>
</feature>
<keyword evidence="4 6" id="KW-0472">Membrane</keyword>
<accession>A0AA38RLV2</accession>
<evidence type="ECO:0000256" key="4">
    <source>
        <dbReference type="ARBA" id="ARBA00023136"/>
    </source>
</evidence>
<dbReference type="AlphaFoldDB" id="A0AA38RLV2"/>
<evidence type="ECO:0000313" key="8">
    <source>
        <dbReference type="EMBL" id="KAJ9134838.1"/>
    </source>
</evidence>
<dbReference type="PROSITE" id="PS50850">
    <property type="entry name" value="MFS"/>
    <property type="match status" value="1"/>
</dbReference>
<keyword evidence="9" id="KW-1185">Reference proteome</keyword>
<feature type="transmembrane region" description="Helical" evidence="6">
    <location>
        <begin position="91"/>
        <end position="112"/>
    </location>
</feature>
<feature type="transmembrane region" description="Helical" evidence="6">
    <location>
        <begin position="392"/>
        <end position="422"/>
    </location>
</feature>
<feature type="transmembrane region" description="Helical" evidence="6">
    <location>
        <begin position="434"/>
        <end position="451"/>
    </location>
</feature>
<dbReference type="GO" id="GO:0022857">
    <property type="term" value="F:transmembrane transporter activity"/>
    <property type="evidence" value="ECO:0007669"/>
    <property type="project" value="InterPro"/>
</dbReference>
<feature type="transmembrane region" description="Helical" evidence="6">
    <location>
        <begin position="457"/>
        <end position="479"/>
    </location>
</feature>
<feature type="region of interest" description="Disordered" evidence="5">
    <location>
        <begin position="1"/>
        <end position="27"/>
    </location>
</feature>
<evidence type="ECO:0000256" key="3">
    <source>
        <dbReference type="ARBA" id="ARBA00022989"/>
    </source>
</evidence>
<protein>
    <submittedName>
        <fullName evidence="8">MFS general substrate transporter</fullName>
    </submittedName>
</protein>
<evidence type="ECO:0000259" key="7">
    <source>
        <dbReference type="PROSITE" id="PS50850"/>
    </source>
</evidence>
<dbReference type="PANTHER" id="PTHR23502">
    <property type="entry name" value="MAJOR FACILITATOR SUPERFAMILY"/>
    <property type="match status" value="1"/>
</dbReference>
<dbReference type="InterPro" id="IPR036259">
    <property type="entry name" value="MFS_trans_sf"/>
</dbReference>
<dbReference type="EMBL" id="JANBVN010000174">
    <property type="protein sequence ID" value="KAJ9134838.1"/>
    <property type="molecule type" value="Genomic_DNA"/>
</dbReference>
<evidence type="ECO:0000256" key="6">
    <source>
        <dbReference type="SAM" id="Phobius"/>
    </source>
</evidence>
<proteinExistence type="predicted"/>
<feature type="transmembrane region" description="Helical" evidence="6">
    <location>
        <begin position="57"/>
        <end position="79"/>
    </location>
</feature>
<keyword evidence="3 6" id="KW-1133">Transmembrane helix</keyword>
<sequence length="492" mass="53669">MVSIELRQDPERPVPHPYDPKSDTDGSDPYIVVFSEPYDGDNPIQWPERRKWVVTNILSATGFNRIVVSTIMAPALPVVAADLSMTPTQTALSLSIYLLATAFGPIVIGPLSEMYGRQAVLHTSNIWFAAWNLACGFATTKEVLIVSRLFTGLGASAIYSLGGGVLGDVWPPEQRGKSLGTYLAIPLIAVAIGPILGGIITAHAHWRWMFWATSIFQGVSIIVCFFTFRETSGAVILKRRAARLRRTTGNMQYKTLNERLDRDLPLVTVLKRALARPLRLLAFHPVIQLTSIISAVNYGLLYVVLSSFADALMSQYNLSIELAGLHYIAIALGEIAGSQLGGCLMDVLYRRTTRKQGSHEPEARLPLVYPGVALAYLGLVVLGWAAKYRIHWIIVDIGAFVFAFGGQISGMPVQAYVIDVYVECTSSALSATQFGRSLAAFLFPLFAPALYRSLGYGWGNSTIAFVGAVAGVVPPFLLWKYGARLRAKTPAV</sequence>
<dbReference type="InterPro" id="IPR020846">
    <property type="entry name" value="MFS_dom"/>
</dbReference>
<evidence type="ECO:0000256" key="2">
    <source>
        <dbReference type="ARBA" id="ARBA00022692"/>
    </source>
</evidence>
<keyword evidence="2 6" id="KW-0812">Transmembrane</keyword>
<feature type="transmembrane region" description="Helical" evidence="6">
    <location>
        <begin position="325"/>
        <end position="347"/>
    </location>
</feature>
<evidence type="ECO:0000256" key="5">
    <source>
        <dbReference type="SAM" id="MobiDB-lite"/>
    </source>
</evidence>
<evidence type="ECO:0000313" key="9">
    <source>
        <dbReference type="Proteomes" id="UP001174691"/>
    </source>
</evidence>
<comment type="caution">
    <text evidence="8">The sequence shown here is derived from an EMBL/GenBank/DDBJ whole genome shotgun (WGS) entry which is preliminary data.</text>
</comment>
<dbReference type="InterPro" id="IPR011701">
    <property type="entry name" value="MFS"/>
</dbReference>
<feature type="transmembrane region" description="Helical" evidence="6">
    <location>
        <begin position="145"/>
        <end position="167"/>
    </location>
</feature>
<dbReference type="SUPFAM" id="SSF103473">
    <property type="entry name" value="MFS general substrate transporter"/>
    <property type="match status" value="1"/>
</dbReference>